<gene>
    <name evidence="10" type="ORF">AVJ23_12855</name>
</gene>
<sequence>MPIDWIWGLIGGLLIGTGGAVYLLGNGRIMGASGIIGGIVDGSGRGTLWERLVFLAGVALLPVLLMPVYREVDTHITDNMAVLVAAGLLVGVGTRIANGCTSGHGVCGMSRLSIRGFVATACYILAGGVGVVLFRHVLGVI</sequence>
<organism evidence="10 11">
    <name type="scientific">Pseudoponticoccus marisrubri</name>
    <dbReference type="NCBI Taxonomy" id="1685382"/>
    <lineage>
        <taxon>Bacteria</taxon>
        <taxon>Pseudomonadati</taxon>
        <taxon>Pseudomonadota</taxon>
        <taxon>Alphaproteobacteria</taxon>
        <taxon>Rhodobacterales</taxon>
        <taxon>Roseobacteraceae</taxon>
        <taxon>Pseudoponticoccus</taxon>
    </lineage>
</organism>
<evidence type="ECO:0000256" key="8">
    <source>
        <dbReference type="ARBA" id="ARBA00035655"/>
    </source>
</evidence>
<dbReference type="Pfam" id="PF04143">
    <property type="entry name" value="Sulf_transp"/>
    <property type="match status" value="1"/>
</dbReference>
<dbReference type="GO" id="GO:0005886">
    <property type="term" value="C:plasma membrane"/>
    <property type="evidence" value="ECO:0007669"/>
    <property type="project" value="UniProtKB-SubCell"/>
</dbReference>
<evidence type="ECO:0000256" key="9">
    <source>
        <dbReference type="SAM" id="Phobius"/>
    </source>
</evidence>
<keyword evidence="6 9" id="KW-1133">Transmembrane helix</keyword>
<evidence type="ECO:0000313" key="11">
    <source>
        <dbReference type="Proteomes" id="UP000054396"/>
    </source>
</evidence>
<evidence type="ECO:0000256" key="3">
    <source>
        <dbReference type="ARBA" id="ARBA00022475"/>
    </source>
</evidence>
<accession>A0A0W7WI54</accession>
<keyword evidence="7 9" id="KW-0472">Membrane</keyword>
<dbReference type="AlphaFoldDB" id="A0A0W7WI54"/>
<keyword evidence="5 9" id="KW-0812">Transmembrane</keyword>
<evidence type="ECO:0000256" key="2">
    <source>
        <dbReference type="ARBA" id="ARBA00022448"/>
    </source>
</evidence>
<dbReference type="PANTHER" id="PTHR30574">
    <property type="entry name" value="INNER MEMBRANE PROTEIN YEDE"/>
    <property type="match status" value="1"/>
</dbReference>
<keyword evidence="4" id="KW-0997">Cell inner membrane</keyword>
<dbReference type="OrthoDB" id="9814020at2"/>
<keyword evidence="3" id="KW-1003">Cell membrane</keyword>
<dbReference type="STRING" id="1685382.AVJ23_12855"/>
<comment type="caution">
    <text evidence="10">The sequence shown here is derived from an EMBL/GenBank/DDBJ whole genome shotgun (WGS) entry which is preliminary data.</text>
</comment>
<feature type="transmembrane region" description="Helical" evidence="9">
    <location>
        <begin position="6"/>
        <end position="25"/>
    </location>
</feature>
<keyword evidence="11" id="KW-1185">Reference proteome</keyword>
<comment type="subcellular location">
    <subcellularLocation>
        <location evidence="1">Cell inner membrane</location>
        <topology evidence="1">Multi-pass membrane protein</topology>
    </subcellularLocation>
</comment>
<evidence type="ECO:0000256" key="1">
    <source>
        <dbReference type="ARBA" id="ARBA00004429"/>
    </source>
</evidence>
<evidence type="ECO:0000256" key="6">
    <source>
        <dbReference type="ARBA" id="ARBA00022989"/>
    </source>
</evidence>
<keyword evidence="2" id="KW-0813">Transport</keyword>
<evidence type="ECO:0000313" key="10">
    <source>
        <dbReference type="EMBL" id="KUF10291.1"/>
    </source>
</evidence>
<comment type="similarity">
    <text evidence="8">Belongs to the TsuA/YedE (TC 9.B.102) family.</text>
</comment>
<dbReference type="Proteomes" id="UP000054396">
    <property type="component" value="Unassembled WGS sequence"/>
</dbReference>
<dbReference type="RefSeq" id="WP_058862609.1">
    <property type="nucleotide sequence ID" value="NZ_LPXO01000007.1"/>
</dbReference>
<feature type="transmembrane region" description="Helical" evidence="9">
    <location>
        <begin position="52"/>
        <end position="69"/>
    </location>
</feature>
<dbReference type="PANTHER" id="PTHR30574:SF1">
    <property type="entry name" value="SULPHUR TRANSPORT DOMAIN-CONTAINING PROTEIN"/>
    <property type="match status" value="1"/>
</dbReference>
<name>A0A0W7WI54_9RHOB</name>
<evidence type="ECO:0000256" key="4">
    <source>
        <dbReference type="ARBA" id="ARBA00022519"/>
    </source>
</evidence>
<feature type="transmembrane region" description="Helical" evidence="9">
    <location>
        <begin position="112"/>
        <end position="134"/>
    </location>
</feature>
<protein>
    <submittedName>
        <fullName evidence="10">Uncharacterized protein</fullName>
    </submittedName>
</protein>
<dbReference type="InterPro" id="IPR007272">
    <property type="entry name" value="Sulf_transp_TsuA/YedE"/>
</dbReference>
<feature type="transmembrane region" description="Helical" evidence="9">
    <location>
        <begin position="81"/>
        <end position="100"/>
    </location>
</feature>
<reference evidence="10 11" key="1">
    <citation type="submission" date="2015-12" db="EMBL/GenBank/DDBJ databases">
        <authorList>
            <person name="Shamseldin A."/>
            <person name="Moawad H."/>
            <person name="Abd El-Rahim W.M."/>
            <person name="Sadowsky M.J."/>
        </authorList>
    </citation>
    <scope>NUCLEOTIDE SEQUENCE [LARGE SCALE GENOMIC DNA]</scope>
    <source>
        <strain evidence="10 11">SJ5A-1</strain>
    </source>
</reference>
<dbReference type="EMBL" id="LPXO01000007">
    <property type="protein sequence ID" value="KUF10291.1"/>
    <property type="molecule type" value="Genomic_DNA"/>
</dbReference>
<evidence type="ECO:0000256" key="7">
    <source>
        <dbReference type="ARBA" id="ARBA00023136"/>
    </source>
</evidence>
<proteinExistence type="inferred from homology"/>
<evidence type="ECO:0000256" key="5">
    <source>
        <dbReference type="ARBA" id="ARBA00022692"/>
    </source>
</evidence>